<name>A0A6P2CXC4_9BACT</name>
<dbReference type="GO" id="GO:0009103">
    <property type="term" value="P:lipopolysaccharide biosynthetic process"/>
    <property type="evidence" value="ECO:0007669"/>
    <property type="project" value="UniProtKB-ARBA"/>
</dbReference>
<dbReference type="GO" id="GO:0010041">
    <property type="term" value="P:response to iron(III) ion"/>
    <property type="evidence" value="ECO:0007669"/>
    <property type="project" value="TreeGrafter"/>
</dbReference>
<evidence type="ECO:0000313" key="11">
    <source>
        <dbReference type="Proteomes" id="UP000464178"/>
    </source>
</evidence>
<evidence type="ECO:0000256" key="6">
    <source>
        <dbReference type="ARBA" id="ARBA00022989"/>
    </source>
</evidence>
<feature type="transmembrane region" description="Helical" evidence="8">
    <location>
        <begin position="369"/>
        <end position="389"/>
    </location>
</feature>
<feature type="transmembrane region" description="Helical" evidence="8">
    <location>
        <begin position="174"/>
        <end position="192"/>
    </location>
</feature>
<feature type="transmembrane region" description="Helical" evidence="8">
    <location>
        <begin position="395"/>
        <end position="415"/>
    </location>
</feature>
<keyword evidence="4 10" id="KW-0808">Transferase</keyword>
<evidence type="ECO:0000256" key="7">
    <source>
        <dbReference type="ARBA" id="ARBA00023136"/>
    </source>
</evidence>
<keyword evidence="6 8" id="KW-1133">Transmembrane helix</keyword>
<feature type="transmembrane region" description="Helical" evidence="8">
    <location>
        <begin position="198"/>
        <end position="216"/>
    </location>
</feature>
<accession>A0A6P2CXC4</accession>
<evidence type="ECO:0000256" key="1">
    <source>
        <dbReference type="ARBA" id="ARBA00004651"/>
    </source>
</evidence>
<evidence type="ECO:0000256" key="2">
    <source>
        <dbReference type="ARBA" id="ARBA00022475"/>
    </source>
</evidence>
<feature type="transmembrane region" description="Helical" evidence="8">
    <location>
        <begin position="339"/>
        <end position="357"/>
    </location>
</feature>
<dbReference type="Pfam" id="PF02366">
    <property type="entry name" value="PMT"/>
    <property type="match status" value="1"/>
</dbReference>
<dbReference type="KEGG" id="gms:SOIL9_59620"/>
<keyword evidence="3" id="KW-0328">Glycosyltransferase</keyword>
<evidence type="ECO:0000256" key="8">
    <source>
        <dbReference type="SAM" id="Phobius"/>
    </source>
</evidence>
<feature type="transmembrane region" description="Helical" evidence="8">
    <location>
        <begin position="14"/>
        <end position="32"/>
    </location>
</feature>
<dbReference type="Proteomes" id="UP000464178">
    <property type="component" value="Chromosome"/>
</dbReference>
<comment type="subcellular location">
    <subcellularLocation>
        <location evidence="1">Cell membrane</location>
        <topology evidence="1">Multi-pass membrane protein</topology>
    </subcellularLocation>
</comment>
<dbReference type="GO" id="GO:0006493">
    <property type="term" value="P:protein O-linked glycosylation"/>
    <property type="evidence" value="ECO:0007669"/>
    <property type="project" value="InterPro"/>
</dbReference>
<feature type="transmembrane region" description="Helical" evidence="8">
    <location>
        <begin position="90"/>
        <end position="108"/>
    </location>
</feature>
<dbReference type="EMBL" id="LR593886">
    <property type="protein sequence ID" value="VTR91752.1"/>
    <property type="molecule type" value="Genomic_DNA"/>
</dbReference>
<sequence length="575" mass="63826">MTENSLSYLTRRDYALLAAFCFALFSFCALFAKTLTGHESVVAQNSREMLAGGDWIVPRVGGEPWLERPPASAWFICAVYAVAGTSTSDAVARLAAVLIAVPLVLLVARTGALFYGRNAGLAAGGIFATMHEFYGYASNPEADIFLCLIVTATVAAFAQLEFGPRASRVNESGSFFGSRPLLVLAFFALLGATNLAKGVIFGTVMAGLPIAGYLLWNRSWGQLKRYVWLWGWLAAAGVALAWPIAVISRHPEIIDLWRDHYLNRLNKGYLQEPWWYYAVNVPFVLLPWTLPALVGLWQTRRAAFAGPGPERFLWCWAILPPLVFSASDGKHHHYLLQCMAPWAILSVGGAVAMWSFARDRMPGWVRNPWAWAGLVGCVAVWAAMKYRGAVGAPEWLLVSLAVSLPLLTFAFVRFANHTSQRAALVGVLLVFAVAYSEWTYLRAATRDAYAPDTAMLHRTPEFVPSDAPIYVQYDWLRPLETFWVLYHTPQPGTLVRDPWDLKEKSGGRASAFILARRQDAEQFAVIGSVEPLLESEKTRLEPHAGYRRTLYRVTFHATAPPAPPEVLAESRRTLW</sequence>
<proteinExistence type="predicted"/>
<feature type="transmembrane region" description="Helical" evidence="8">
    <location>
        <begin position="143"/>
        <end position="162"/>
    </location>
</feature>
<organism evidence="10 11">
    <name type="scientific">Gemmata massiliana</name>
    <dbReference type="NCBI Taxonomy" id="1210884"/>
    <lineage>
        <taxon>Bacteria</taxon>
        <taxon>Pseudomonadati</taxon>
        <taxon>Planctomycetota</taxon>
        <taxon>Planctomycetia</taxon>
        <taxon>Gemmatales</taxon>
        <taxon>Gemmataceae</taxon>
        <taxon>Gemmata</taxon>
    </lineage>
</organism>
<dbReference type="InterPro" id="IPR003342">
    <property type="entry name" value="ArnT-like_N"/>
</dbReference>
<dbReference type="RefSeq" id="WP_162666702.1">
    <property type="nucleotide sequence ID" value="NZ_LR593886.1"/>
</dbReference>
<dbReference type="GO" id="GO:0005886">
    <property type="term" value="C:plasma membrane"/>
    <property type="evidence" value="ECO:0007669"/>
    <property type="project" value="UniProtKB-SubCell"/>
</dbReference>
<dbReference type="GO" id="GO:0000030">
    <property type="term" value="F:mannosyltransferase activity"/>
    <property type="evidence" value="ECO:0007669"/>
    <property type="project" value="InterPro"/>
</dbReference>
<dbReference type="GO" id="GO:0016763">
    <property type="term" value="F:pentosyltransferase activity"/>
    <property type="evidence" value="ECO:0007669"/>
    <property type="project" value="TreeGrafter"/>
</dbReference>
<keyword evidence="2" id="KW-1003">Cell membrane</keyword>
<evidence type="ECO:0000259" key="9">
    <source>
        <dbReference type="Pfam" id="PF02366"/>
    </source>
</evidence>
<protein>
    <recommendedName>
        <fullName evidence="9">ArnT-like N-terminal domain-containing protein</fullName>
    </recommendedName>
</protein>
<feature type="transmembrane region" description="Helical" evidence="8">
    <location>
        <begin position="274"/>
        <end position="299"/>
    </location>
</feature>
<evidence type="ECO:0000313" key="10">
    <source>
        <dbReference type="EMBL" id="VTR91752.1"/>
    </source>
</evidence>
<keyword evidence="7 8" id="KW-0472">Membrane</keyword>
<feature type="transmembrane region" description="Helical" evidence="8">
    <location>
        <begin position="311"/>
        <end position="327"/>
    </location>
</feature>
<feature type="transmembrane region" description="Helical" evidence="8">
    <location>
        <begin position="228"/>
        <end position="247"/>
    </location>
</feature>
<dbReference type="PANTHER" id="PTHR33908:SF3">
    <property type="entry name" value="UNDECAPRENYL PHOSPHATE-ALPHA-4-AMINO-4-DEOXY-L-ARABINOSE ARABINOSYL TRANSFERASE"/>
    <property type="match status" value="1"/>
</dbReference>
<evidence type="ECO:0000256" key="3">
    <source>
        <dbReference type="ARBA" id="ARBA00022676"/>
    </source>
</evidence>
<keyword evidence="11" id="KW-1185">Reference proteome</keyword>
<keyword evidence="5 8" id="KW-0812">Transmembrane</keyword>
<gene>
    <name evidence="10" type="ORF">SOIL9_59620</name>
</gene>
<reference evidence="10 11" key="1">
    <citation type="submission" date="2019-05" db="EMBL/GenBank/DDBJ databases">
        <authorList>
            <consortium name="Science for Life Laboratories"/>
        </authorList>
    </citation>
    <scope>NUCLEOTIDE SEQUENCE [LARGE SCALE GENOMIC DNA]</scope>
    <source>
        <strain evidence="10">Soil9</strain>
    </source>
</reference>
<dbReference type="PANTHER" id="PTHR33908">
    <property type="entry name" value="MANNOSYLTRANSFERASE YKCB-RELATED"/>
    <property type="match status" value="1"/>
</dbReference>
<evidence type="ECO:0000256" key="4">
    <source>
        <dbReference type="ARBA" id="ARBA00022679"/>
    </source>
</evidence>
<dbReference type="InterPro" id="IPR050297">
    <property type="entry name" value="LipidA_mod_glycosyltrf_83"/>
</dbReference>
<evidence type="ECO:0000256" key="5">
    <source>
        <dbReference type="ARBA" id="ARBA00022692"/>
    </source>
</evidence>
<dbReference type="AlphaFoldDB" id="A0A6P2CXC4"/>
<feature type="transmembrane region" description="Helical" evidence="8">
    <location>
        <begin position="422"/>
        <end position="441"/>
    </location>
</feature>
<feature type="domain" description="ArnT-like N-terminal" evidence="9">
    <location>
        <begin position="43"/>
        <end position="240"/>
    </location>
</feature>